<keyword evidence="3" id="KW-1185">Reference proteome</keyword>
<accession>A0ABV3AXF0</accession>
<feature type="transmembrane region" description="Helical" evidence="1">
    <location>
        <begin position="29"/>
        <end position="46"/>
    </location>
</feature>
<keyword evidence="1" id="KW-1133">Transmembrane helix</keyword>
<dbReference type="EMBL" id="JBEYXT010000039">
    <property type="protein sequence ID" value="MEU6801684.1"/>
    <property type="molecule type" value="Genomic_DNA"/>
</dbReference>
<sequence length="317" mass="36093">MTRTVAPDHQSYLQYATARHPHERSRRRLAAGSVWAAFILFLIIAAPVSNPAYLLFLFLAILVLVASEWLFHRLHKARLLGRAIKVTPDSFPEIHAEIVELQRRLDYHRPVDVYVLDEVEGKMVVTSILGMRVLLIEGAFAADLQEDGPASLRFMLGSFIGWLKARHDRLALPVLLLDYLKWLRYINPLMLPYWRCSTYTCDQFGYLCSEDLYASLGVISRLAVGKELGPGVSPTGVLEQAYQVSRRPLSRYVELSQSEPHMVNRYLNLVAFAGSLMPRDFDRFYAGLDDKGRRFLRDLLIQSPHRHAASRTPSGGR</sequence>
<protein>
    <recommendedName>
        <fullName evidence="4">Peptidase M48 domain-containing protein</fullName>
    </recommendedName>
</protein>
<feature type="transmembrane region" description="Helical" evidence="1">
    <location>
        <begin position="52"/>
        <end position="71"/>
    </location>
</feature>
<dbReference type="Proteomes" id="UP001551189">
    <property type="component" value="Unassembled WGS sequence"/>
</dbReference>
<keyword evidence="1" id="KW-0472">Membrane</keyword>
<dbReference type="RefSeq" id="WP_359694038.1">
    <property type="nucleotide sequence ID" value="NZ_JBEYXT010000039.1"/>
</dbReference>
<reference evidence="2 3" key="1">
    <citation type="submission" date="2024-06" db="EMBL/GenBank/DDBJ databases">
        <title>The Natural Products Discovery Center: Release of the First 8490 Sequenced Strains for Exploring Actinobacteria Biosynthetic Diversity.</title>
        <authorList>
            <person name="Kalkreuter E."/>
            <person name="Kautsar S.A."/>
            <person name="Yang D."/>
            <person name="Bader C.D."/>
            <person name="Teijaro C.N."/>
            <person name="Fluegel L."/>
            <person name="Davis C.M."/>
            <person name="Simpson J.R."/>
            <person name="Lauterbach L."/>
            <person name="Steele A.D."/>
            <person name="Gui C."/>
            <person name="Meng S."/>
            <person name="Li G."/>
            <person name="Viehrig K."/>
            <person name="Ye F."/>
            <person name="Su P."/>
            <person name="Kiefer A.F."/>
            <person name="Nichols A."/>
            <person name="Cepeda A.J."/>
            <person name="Yan W."/>
            <person name="Fan B."/>
            <person name="Jiang Y."/>
            <person name="Adhikari A."/>
            <person name="Zheng C.-J."/>
            <person name="Schuster L."/>
            <person name="Cowan T.M."/>
            <person name="Smanski M.J."/>
            <person name="Chevrette M.G."/>
            <person name="De Carvalho L.P.S."/>
            <person name="Shen B."/>
        </authorList>
    </citation>
    <scope>NUCLEOTIDE SEQUENCE [LARGE SCALE GENOMIC DNA]</scope>
    <source>
        <strain evidence="2 3">NPDC046851</strain>
    </source>
</reference>
<evidence type="ECO:0000313" key="3">
    <source>
        <dbReference type="Proteomes" id="UP001551189"/>
    </source>
</evidence>
<proteinExistence type="predicted"/>
<keyword evidence="1" id="KW-0812">Transmembrane</keyword>
<evidence type="ECO:0000256" key="1">
    <source>
        <dbReference type="SAM" id="Phobius"/>
    </source>
</evidence>
<organism evidence="2 3">
    <name type="scientific">Streptomyces neyagawaensis</name>
    <dbReference type="NCBI Taxonomy" id="42238"/>
    <lineage>
        <taxon>Bacteria</taxon>
        <taxon>Bacillati</taxon>
        <taxon>Actinomycetota</taxon>
        <taxon>Actinomycetes</taxon>
        <taxon>Kitasatosporales</taxon>
        <taxon>Streptomycetaceae</taxon>
        <taxon>Streptomyces</taxon>
    </lineage>
</organism>
<evidence type="ECO:0000313" key="2">
    <source>
        <dbReference type="EMBL" id="MEU6801684.1"/>
    </source>
</evidence>
<evidence type="ECO:0008006" key="4">
    <source>
        <dbReference type="Google" id="ProtNLM"/>
    </source>
</evidence>
<gene>
    <name evidence="2" type="ORF">ABZ931_11805</name>
</gene>
<comment type="caution">
    <text evidence="2">The sequence shown here is derived from an EMBL/GenBank/DDBJ whole genome shotgun (WGS) entry which is preliminary data.</text>
</comment>
<name>A0ABV3AXF0_9ACTN</name>